<dbReference type="InterPro" id="IPR013783">
    <property type="entry name" value="Ig-like_fold"/>
</dbReference>
<evidence type="ECO:0000256" key="1">
    <source>
        <dbReference type="SAM" id="SignalP"/>
    </source>
</evidence>
<name>A0A238YR18_9FLAO</name>
<keyword evidence="1" id="KW-0732">Signal</keyword>
<feature type="chain" id="PRO_5012895886" evidence="1">
    <location>
        <begin position="30"/>
        <end position="290"/>
    </location>
</feature>
<dbReference type="PROSITE" id="PS50093">
    <property type="entry name" value="PKD"/>
    <property type="match status" value="1"/>
</dbReference>
<dbReference type="OrthoDB" id="8913664at2"/>
<reference evidence="3 4" key="1">
    <citation type="submission" date="2017-06" db="EMBL/GenBank/DDBJ databases">
        <authorList>
            <person name="Kim H.J."/>
            <person name="Triplett B.A."/>
        </authorList>
    </citation>
    <scope>NUCLEOTIDE SEQUENCE [LARGE SCALE GENOMIC DNA]</scope>
    <source>
        <strain evidence="3 4">DSM 29150</strain>
    </source>
</reference>
<sequence>MINNIKYLKHISTSVLMVAVFMLSLTSCEFDLPEANSKPDDTPPSADFGATVTEDYLEYNFANFSVSATDYEWNFGDGSTSTSQDPTHVYAEEATDEDGTPYTVTLSASDKLGVVSTVSKEIIVLKPEVPVIPIPVILEPGFEDLSLPDGTGDGRDSWRCSFGSVMQITGSPVSFGDQAAKFPSDGGRTAYQEIAVTKNVDFVLTYHYTIKTSPVGSITVAILGGSISDLSEAAGATITSFTGTDQDDANTYVQVDLPFNSGDNSTIAILITNEGAEARIDEFSIALKEE</sequence>
<dbReference type="Gene3D" id="2.60.120.260">
    <property type="entry name" value="Galactose-binding domain-like"/>
    <property type="match status" value="1"/>
</dbReference>
<gene>
    <name evidence="3" type="ORF">SAMN06265371_110120</name>
</gene>
<evidence type="ECO:0000313" key="4">
    <source>
        <dbReference type="Proteomes" id="UP000198384"/>
    </source>
</evidence>
<dbReference type="RefSeq" id="WP_089382685.1">
    <property type="nucleotide sequence ID" value="NZ_FZNT01000010.1"/>
</dbReference>
<protein>
    <submittedName>
        <fullName evidence="3">PKD domain-containing protein</fullName>
    </submittedName>
</protein>
<accession>A0A238YR18</accession>
<dbReference type="PROSITE" id="PS51257">
    <property type="entry name" value="PROKAR_LIPOPROTEIN"/>
    <property type="match status" value="1"/>
</dbReference>
<evidence type="ECO:0000259" key="2">
    <source>
        <dbReference type="PROSITE" id="PS50093"/>
    </source>
</evidence>
<organism evidence="3 4">
    <name type="scientific">Lutibacter agarilyticus</name>
    <dbReference type="NCBI Taxonomy" id="1109740"/>
    <lineage>
        <taxon>Bacteria</taxon>
        <taxon>Pseudomonadati</taxon>
        <taxon>Bacteroidota</taxon>
        <taxon>Flavobacteriia</taxon>
        <taxon>Flavobacteriales</taxon>
        <taxon>Flavobacteriaceae</taxon>
        <taxon>Lutibacter</taxon>
    </lineage>
</organism>
<dbReference type="Proteomes" id="UP000198384">
    <property type="component" value="Unassembled WGS sequence"/>
</dbReference>
<feature type="domain" description="PKD" evidence="2">
    <location>
        <begin position="71"/>
        <end position="95"/>
    </location>
</feature>
<dbReference type="Gene3D" id="2.60.40.10">
    <property type="entry name" value="Immunoglobulins"/>
    <property type="match status" value="1"/>
</dbReference>
<dbReference type="EMBL" id="FZNT01000010">
    <property type="protein sequence ID" value="SNR73736.1"/>
    <property type="molecule type" value="Genomic_DNA"/>
</dbReference>
<dbReference type="InterPro" id="IPR035986">
    <property type="entry name" value="PKD_dom_sf"/>
</dbReference>
<evidence type="ECO:0000313" key="3">
    <source>
        <dbReference type="EMBL" id="SNR73736.1"/>
    </source>
</evidence>
<dbReference type="InterPro" id="IPR022409">
    <property type="entry name" value="PKD/Chitinase_dom"/>
</dbReference>
<dbReference type="CDD" id="cd00146">
    <property type="entry name" value="PKD"/>
    <property type="match status" value="1"/>
</dbReference>
<keyword evidence="4" id="KW-1185">Reference proteome</keyword>
<dbReference type="Pfam" id="PF18911">
    <property type="entry name" value="PKD_4"/>
    <property type="match status" value="1"/>
</dbReference>
<dbReference type="AlphaFoldDB" id="A0A238YR18"/>
<dbReference type="InterPro" id="IPR000601">
    <property type="entry name" value="PKD_dom"/>
</dbReference>
<proteinExistence type="predicted"/>
<feature type="signal peptide" evidence="1">
    <location>
        <begin position="1"/>
        <end position="29"/>
    </location>
</feature>
<dbReference type="SMART" id="SM00089">
    <property type="entry name" value="PKD"/>
    <property type="match status" value="1"/>
</dbReference>
<dbReference type="SUPFAM" id="SSF49299">
    <property type="entry name" value="PKD domain"/>
    <property type="match status" value="1"/>
</dbReference>